<feature type="transmembrane region" description="Helical" evidence="6">
    <location>
        <begin position="45"/>
        <end position="64"/>
    </location>
</feature>
<dbReference type="InterPro" id="IPR050367">
    <property type="entry name" value="APC_superfamily"/>
</dbReference>
<keyword evidence="8" id="KW-1185">Reference proteome</keyword>
<keyword evidence="2" id="KW-1003">Cell membrane</keyword>
<evidence type="ECO:0000256" key="1">
    <source>
        <dbReference type="ARBA" id="ARBA00004651"/>
    </source>
</evidence>
<dbReference type="Gene3D" id="1.20.1740.10">
    <property type="entry name" value="Amino acid/polyamine transporter I"/>
    <property type="match status" value="1"/>
</dbReference>
<reference evidence="8" key="1">
    <citation type="journal article" date="2019" name="Int. J. Syst. Evol. Microbiol.">
        <title>The Global Catalogue of Microorganisms (GCM) 10K type strain sequencing project: providing services to taxonomists for standard genome sequencing and annotation.</title>
        <authorList>
            <consortium name="The Broad Institute Genomics Platform"/>
            <consortium name="The Broad Institute Genome Sequencing Center for Infectious Disease"/>
            <person name="Wu L."/>
            <person name="Ma J."/>
        </authorList>
    </citation>
    <scope>NUCLEOTIDE SEQUENCE [LARGE SCALE GENOMIC DNA]</scope>
    <source>
        <strain evidence="8">CCM 8702</strain>
    </source>
</reference>
<organism evidence="7 8">
    <name type="scientific">Saccharibacillus endophyticus</name>
    <dbReference type="NCBI Taxonomy" id="2060666"/>
    <lineage>
        <taxon>Bacteria</taxon>
        <taxon>Bacillati</taxon>
        <taxon>Bacillota</taxon>
        <taxon>Bacilli</taxon>
        <taxon>Bacillales</taxon>
        <taxon>Paenibacillaceae</taxon>
        <taxon>Saccharibacillus</taxon>
    </lineage>
</organism>
<evidence type="ECO:0000256" key="6">
    <source>
        <dbReference type="SAM" id="Phobius"/>
    </source>
</evidence>
<feature type="transmembrane region" description="Helical" evidence="6">
    <location>
        <begin position="173"/>
        <end position="194"/>
    </location>
</feature>
<dbReference type="Proteomes" id="UP000605427">
    <property type="component" value="Unassembled WGS sequence"/>
</dbReference>
<feature type="transmembrane region" description="Helical" evidence="6">
    <location>
        <begin position="296"/>
        <end position="322"/>
    </location>
</feature>
<feature type="transmembrane region" description="Helical" evidence="6">
    <location>
        <begin position="97"/>
        <end position="119"/>
    </location>
</feature>
<feature type="transmembrane region" description="Helical" evidence="6">
    <location>
        <begin position="378"/>
        <end position="397"/>
    </location>
</feature>
<dbReference type="PIRSF" id="PIRSF006060">
    <property type="entry name" value="AA_transporter"/>
    <property type="match status" value="1"/>
</dbReference>
<feature type="transmembrane region" description="Helical" evidence="6">
    <location>
        <begin position="442"/>
        <end position="459"/>
    </location>
</feature>
<keyword evidence="4 6" id="KW-1133">Transmembrane helix</keyword>
<feature type="transmembrane region" description="Helical" evidence="6">
    <location>
        <begin position="220"/>
        <end position="242"/>
    </location>
</feature>
<comment type="subcellular location">
    <subcellularLocation>
        <location evidence="1">Cell membrane</location>
        <topology evidence="1">Multi-pass membrane protein</topology>
    </subcellularLocation>
</comment>
<evidence type="ECO:0000313" key="7">
    <source>
        <dbReference type="EMBL" id="GGH71522.1"/>
    </source>
</evidence>
<dbReference type="EMBL" id="BMDD01000001">
    <property type="protein sequence ID" value="GGH71522.1"/>
    <property type="molecule type" value="Genomic_DNA"/>
</dbReference>
<feature type="transmembrane region" description="Helical" evidence="6">
    <location>
        <begin position="139"/>
        <end position="161"/>
    </location>
</feature>
<sequence>MSKGKTLGFWVLTALVVGNMVGSGIFMLPRSLAEAASPAGTVLAWAVTGFGVLMLALVFGNLALRKPELNGGPQIYAKELFPNSPALSLLSGFMSSWGYWIGNIAGFVAVITTFASYLSTFFPIMNSASVLLSIGSFELTIGHSLNFVVCSLLLWGTHFLALRGIEGAGRLNLIATATKVIGFALFIIIALFAFQSSTMGQFAAAHIDAEGRSASLLSQINAAAVVTLWAFIGVESATVFAARAKRKKDVSRATFAGLLIAIVLYVGISILTMGLLPKEQLMQSQNPLVDAMTAVLGPYGGYLLAALGLISLIGSTIGWVLLSAEVPYEAAKQRVFLQPFKQENDKGMPKLSLWISNALGQLLIFSTISGSISQAFDFIIVVATLAYLVPYLIASVYQLKLTLTGEGYAKARERRTDGIVAVLATIYSVWVVYAGMGDWKTFGFGVLLLASGILFYPLLRKQLRESDKTESAGTKAS</sequence>
<feature type="transmembrane region" description="Helical" evidence="6">
    <location>
        <begin position="418"/>
        <end position="436"/>
    </location>
</feature>
<keyword evidence="3 6" id="KW-0812">Transmembrane</keyword>
<evidence type="ECO:0000313" key="8">
    <source>
        <dbReference type="Proteomes" id="UP000605427"/>
    </source>
</evidence>
<dbReference type="PANTHER" id="PTHR42770">
    <property type="entry name" value="AMINO ACID TRANSPORTER-RELATED"/>
    <property type="match status" value="1"/>
</dbReference>
<accession>A0ABQ1ZQ32</accession>
<evidence type="ECO:0000256" key="4">
    <source>
        <dbReference type="ARBA" id="ARBA00022989"/>
    </source>
</evidence>
<name>A0ABQ1ZQ32_9BACL</name>
<feature type="transmembrane region" description="Helical" evidence="6">
    <location>
        <begin position="254"/>
        <end position="276"/>
    </location>
</feature>
<feature type="transmembrane region" description="Helical" evidence="6">
    <location>
        <begin position="351"/>
        <end position="372"/>
    </location>
</feature>
<evidence type="ECO:0000256" key="2">
    <source>
        <dbReference type="ARBA" id="ARBA00022475"/>
    </source>
</evidence>
<protein>
    <submittedName>
        <fullName evidence="7">Arginine:ornithine antiporter</fullName>
    </submittedName>
</protein>
<dbReference type="PANTHER" id="PTHR42770:SF14">
    <property type="entry name" value="ARGININE_ORNITHINE ANTIPORTER-RELATED"/>
    <property type="match status" value="1"/>
</dbReference>
<dbReference type="InterPro" id="IPR002293">
    <property type="entry name" value="AA/rel_permease1"/>
</dbReference>
<evidence type="ECO:0000256" key="3">
    <source>
        <dbReference type="ARBA" id="ARBA00022692"/>
    </source>
</evidence>
<dbReference type="Pfam" id="PF13520">
    <property type="entry name" value="AA_permease_2"/>
    <property type="match status" value="1"/>
</dbReference>
<evidence type="ECO:0000256" key="5">
    <source>
        <dbReference type="ARBA" id="ARBA00023136"/>
    </source>
</evidence>
<proteinExistence type="predicted"/>
<comment type="caution">
    <text evidence="7">The sequence shown here is derived from an EMBL/GenBank/DDBJ whole genome shotgun (WGS) entry which is preliminary data.</text>
</comment>
<gene>
    <name evidence="7" type="ORF">GCM10007362_08730</name>
</gene>
<keyword evidence="5 6" id="KW-0472">Membrane</keyword>